<evidence type="ECO:0000256" key="11">
    <source>
        <dbReference type="ARBA" id="ARBA00023163"/>
    </source>
</evidence>
<dbReference type="InterPro" id="IPR006155">
    <property type="entry name" value="Josephin"/>
</dbReference>
<evidence type="ECO:0000256" key="16">
    <source>
        <dbReference type="SAM" id="MobiDB-lite"/>
    </source>
</evidence>
<evidence type="ECO:0000256" key="8">
    <source>
        <dbReference type="ARBA" id="ARBA00022807"/>
    </source>
</evidence>
<dbReference type="GO" id="GO:0006508">
    <property type="term" value="P:proteolysis"/>
    <property type="evidence" value="ECO:0007669"/>
    <property type="project" value="UniProtKB-KW"/>
</dbReference>
<dbReference type="Gene3D" id="3.30.420.80">
    <property type="entry name" value="Ribosomal protein S11"/>
    <property type="match status" value="1"/>
</dbReference>
<evidence type="ECO:0000256" key="5">
    <source>
        <dbReference type="ARBA" id="ARBA00022670"/>
    </source>
</evidence>
<name>A0AAF5HZH3_STRER</name>
<dbReference type="InterPro" id="IPR036967">
    <property type="entry name" value="Ribosomal_uS11_sf"/>
</dbReference>
<dbReference type="PRINTS" id="PR01233">
    <property type="entry name" value="JOSEPHIN"/>
</dbReference>
<dbReference type="GO" id="GO:1990904">
    <property type="term" value="C:ribonucleoprotein complex"/>
    <property type="evidence" value="ECO:0007669"/>
    <property type="project" value="UniProtKB-KW"/>
</dbReference>
<feature type="active site" evidence="15">
    <location>
        <position position="102"/>
    </location>
</feature>
<dbReference type="GO" id="GO:0004843">
    <property type="term" value="F:cysteine-type deubiquitinase activity"/>
    <property type="evidence" value="ECO:0007669"/>
    <property type="project" value="UniProtKB-EC"/>
</dbReference>
<keyword evidence="12" id="KW-0539">Nucleus</keyword>
<keyword evidence="8" id="KW-0788">Thiol protease</keyword>
<evidence type="ECO:0000313" key="18">
    <source>
        <dbReference type="Proteomes" id="UP000035681"/>
    </source>
</evidence>
<dbReference type="Proteomes" id="UP000035681">
    <property type="component" value="Unplaced"/>
</dbReference>
<comment type="catalytic activity">
    <reaction evidence="1">
        <text>Thiol-dependent hydrolysis of ester, thioester, amide, peptide and isopeptide bonds formed by the C-terminal Gly of ubiquitin (a 76-residue protein attached to proteins as an intracellular targeting signal).</text>
        <dbReference type="EC" id="3.4.19.12"/>
    </reaction>
</comment>
<keyword evidence="10" id="KW-0805">Transcription regulation</keyword>
<evidence type="ECO:0000256" key="12">
    <source>
        <dbReference type="ARBA" id="ARBA00023242"/>
    </source>
</evidence>
<dbReference type="Gene3D" id="3.90.70.40">
    <property type="match status" value="1"/>
</dbReference>
<evidence type="ECO:0000256" key="10">
    <source>
        <dbReference type="ARBA" id="ARBA00023015"/>
    </source>
</evidence>
<dbReference type="HAMAP" id="MF_01310">
    <property type="entry name" value="Ribosomal_uS11"/>
    <property type="match status" value="1"/>
</dbReference>
<reference evidence="19" key="1">
    <citation type="submission" date="2024-02" db="UniProtKB">
        <authorList>
            <consortium name="WormBaseParasite"/>
        </authorList>
    </citation>
    <scope>IDENTIFICATION</scope>
</reference>
<accession>A0AAF5HZH3</accession>
<dbReference type="Gene3D" id="1.10.287.10">
    <property type="entry name" value="S15/NS1, RNA-binding"/>
    <property type="match status" value="1"/>
</dbReference>
<dbReference type="GO" id="GO:0003735">
    <property type="term" value="F:structural constituent of ribosome"/>
    <property type="evidence" value="ECO:0007669"/>
    <property type="project" value="InterPro"/>
</dbReference>
<evidence type="ECO:0000259" key="17">
    <source>
        <dbReference type="PROSITE" id="PS50957"/>
    </source>
</evidence>
<feature type="compositionally biased region" description="Polar residues" evidence="16">
    <location>
        <begin position="258"/>
        <end position="274"/>
    </location>
</feature>
<evidence type="ECO:0000256" key="9">
    <source>
        <dbReference type="ARBA" id="ARBA00022980"/>
    </source>
</evidence>
<dbReference type="Pfam" id="PF00411">
    <property type="entry name" value="Ribosomal_S11"/>
    <property type="match status" value="1"/>
</dbReference>
<dbReference type="PANTHER" id="PTHR14159:SF0">
    <property type="entry name" value="ATAXIN-3-RELATED"/>
    <property type="match status" value="1"/>
</dbReference>
<comment type="similarity">
    <text evidence="3">Belongs to the universal ribosomal protein uS11 family.</text>
</comment>
<dbReference type="WBParaSite" id="TCONS_00005012.p1">
    <property type="protein sequence ID" value="TCONS_00005012.p1"/>
    <property type="gene ID" value="XLOC_003333"/>
</dbReference>
<proteinExistence type="inferred from homology"/>
<keyword evidence="18" id="KW-1185">Reference proteome</keyword>
<feature type="region of interest" description="Disordered" evidence="16">
    <location>
        <begin position="256"/>
        <end position="278"/>
    </location>
</feature>
<dbReference type="PANTHER" id="PTHR14159">
    <property type="entry name" value="ATAXIN-3-RELATED"/>
    <property type="match status" value="1"/>
</dbReference>
<feature type="domain" description="Josephin" evidence="17">
    <location>
        <begin position="1"/>
        <end position="163"/>
    </location>
</feature>
<keyword evidence="13" id="KW-0687">Ribonucleoprotein</keyword>
<evidence type="ECO:0000256" key="6">
    <source>
        <dbReference type="ARBA" id="ARBA00022786"/>
    </source>
</evidence>
<dbReference type="SUPFAM" id="SSF53137">
    <property type="entry name" value="Translational machinery components"/>
    <property type="match status" value="1"/>
</dbReference>
<keyword evidence="11" id="KW-0804">Transcription</keyword>
<dbReference type="InterPro" id="IPR033865">
    <property type="entry name" value="Ataxin-3"/>
</dbReference>
<sequence>QEGQLCAQHAINMLLQDHIFTAVDLSMIAQTLDTIEKEQLSDSSNYVSQHMDDTGYFSLQVIEMALKNVSNLRLINFESPEVSNIKVDPTLANAFVLHLEQHWFAIRKFGNQFVVLNSLNNGPVVITDTYLSLFLSQMVLENYHIFIVEGILPHCEADDVAKFCSFPLSNNDNVPIRPNSSSDIDSDEELQKAIAASEEQFQIDILKREDEEIKKALEESQMIANNSTFNIFCKYSFSICCKAFMSELSSLLSDNSSVPENMDNSISNSEQKVTSNDDKMDTFDKEQEEDKIMEVQEENEQGKSKFKVLLESIKDNPLKETRLSIAVEDLLVHYHGLLSSFGVSCSNHLLTSLDLPLKETAEIISKQVKDAALDVQSEFNKAYVQWKMMNPDEAEADELEDMKKAVERQNCLLNKCEIMFNLQNILSKTVTFSKFINNIVYRPLSTSSVTLRSIRDLTESTPTGRKLTTTFEGTIGSESWMSNEKLVTDDRLPTSDILTTSFDGILFKDLPIVYIKASKNNTIITITDSNFNIITSTSCRLEGFKNAKKKSTIAGQTTGEAAGQRLRRRGILAVRVVVKGIGPGRMSSVTGIANSGVNVVSITDNTPLKELGPRPRKIRRV</sequence>
<dbReference type="GO" id="GO:0006412">
    <property type="term" value="P:translation"/>
    <property type="evidence" value="ECO:0007669"/>
    <property type="project" value="InterPro"/>
</dbReference>
<dbReference type="InterPro" id="IPR001971">
    <property type="entry name" value="Ribosomal_uS11"/>
</dbReference>
<dbReference type="EC" id="3.4.19.12" evidence="4"/>
<keyword evidence="9" id="KW-0689">Ribosomal protein</keyword>
<dbReference type="GO" id="GO:0005634">
    <property type="term" value="C:nucleus"/>
    <property type="evidence" value="ECO:0007669"/>
    <property type="project" value="UniProtKB-SubCell"/>
</dbReference>
<keyword evidence="6" id="KW-0833">Ubl conjugation pathway</keyword>
<dbReference type="GO" id="GO:0016579">
    <property type="term" value="P:protein deubiquitination"/>
    <property type="evidence" value="ECO:0007669"/>
    <property type="project" value="InterPro"/>
</dbReference>
<dbReference type="Pfam" id="PF02099">
    <property type="entry name" value="Josephin"/>
    <property type="match status" value="1"/>
</dbReference>
<keyword evidence="5" id="KW-0645">Protease</keyword>
<keyword evidence="7 15" id="KW-0378">Hydrolase</keyword>
<dbReference type="GO" id="GO:0005840">
    <property type="term" value="C:ribosome"/>
    <property type="evidence" value="ECO:0007669"/>
    <property type="project" value="UniProtKB-KW"/>
</dbReference>
<evidence type="ECO:0000313" key="19">
    <source>
        <dbReference type="WBParaSite" id="TCONS_00005012.p1"/>
    </source>
</evidence>
<feature type="active site" evidence="14 15">
    <location>
        <position position="117"/>
    </location>
</feature>
<evidence type="ECO:0000256" key="2">
    <source>
        <dbReference type="ARBA" id="ARBA00004123"/>
    </source>
</evidence>
<evidence type="ECO:0000256" key="13">
    <source>
        <dbReference type="ARBA" id="ARBA00023274"/>
    </source>
</evidence>
<organism evidence="18 19">
    <name type="scientific">Strongyloides stercoralis</name>
    <name type="common">Threadworm</name>
    <dbReference type="NCBI Taxonomy" id="6248"/>
    <lineage>
        <taxon>Eukaryota</taxon>
        <taxon>Metazoa</taxon>
        <taxon>Ecdysozoa</taxon>
        <taxon>Nematoda</taxon>
        <taxon>Chromadorea</taxon>
        <taxon>Rhabditida</taxon>
        <taxon>Tylenchina</taxon>
        <taxon>Panagrolaimomorpha</taxon>
        <taxon>Strongyloidoidea</taxon>
        <taxon>Strongyloididae</taxon>
        <taxon>Strongyloides</taxon>
    </lineage>
</organism>
<evidence type="ECO:0000256" key="3">
    <source>
        <dbReference type="ARBA" id="ARBA00006194"/>
    </source>
</evidence>
<evidence type="ECO:0000256" key="15">
    <source>
        <dbReference type="PROSITE-ProRule" id="PRU00331"/>
    </source>
</evidence>
<dbReference type="SMART" id="SM01246">
    <property type="entry name" value="Josephin"/>
    <property type="match status" value="1"/>
</dbReference>
<dbReference type="AlphaFoldDB" id="A0AAF5HZH3"/>
<dbReference type="PROSITE" id="PS50957">
    <property type="entry name" value="JOSEPHIN"/>
    <property type="match status" value="1"/>
</dbReference>
<feature type="active site" description="Proton acceptor" evidence="14">
    <location>
        <position position="102"/>
    </location>
</feature>
<feature type="active site" description="Nucleophile" evidence="14">
    <location>
        <position position="6"/>
    </location>
</feature>
<evidence type="ECO:0000256" key="1">
    <source>
        <dbReference type="ARBA" id="ARBA00000707"/>
    </source>
</evidence>
<comment type="subcellular location">
    <subcellularLocation>
        <location evidence="2">Nucleus</location>
    </subcellularLocation>
</comment>
<feature type="active site" evidence="15">
    <location>
        <position position="6"/>
    </location>
</feature>
<evidence type="ECO:0000256" key="7">
    <source>
        <dbReference type="ARBA" id="ARBA00022801"/>
    </source>
</evidence>
<evidence type="ECO:0000256" key="14">
    <source>
        <dbReference type="PIRSR" id="PIRSR633865-1"/>
    </source>
</evidence>
<protein>
    <recommendedName>
        <fullName evidence="4">ubiquitinyl hydrolase 1</fullName>
        <ecNumber evidence="4">3.4.19.12</ecNumber>
    </recommendedName>
</protein>
<evidence type="ECO:0000256" key="4">
    <source>
        <dbReference type="ARBA" id="ARBA00012759"/>
    </source>
</evidence>